<dbReference type="EMBL" id="CAJOBD010001497">
    <property type="protein sequence ID" value="CAF3805500.1"/>
    <property type="molecule type" value="Genomic_DNA"/>
</dbReference>
<reference evidence="2" key="1">
    <citation type="submission" date="2021-02" db="EMBL/GenBank/DDBJ databases">
        <authorList>
            <person name="Nowell W R."/>
        </authorList>
    </citation>
    <scope>NUCLEOTIDE SEQUENCE</scope>
</reference>
<proteinExistence type="predicted"/>
<protein>
    <submittedName>
        <fullName evidence="2">Uncharacterized protein</fullName>
    </submittedName>
</protein>
<dbReference type="EMBL" id="CAJNOT010003876">
    <property type="protein sequence ID" value="CAF1404216.1"/>
    <property type="molecule type" value="Genomic_DNA"/>
</dbReference>
<dbReference type="Proteomes" id="UP000663864">
    <property type="component" value="Unassembled WGS sequence"/>
</dbReference>
<accession>A0A819BYE0</accession>
<name>A0A819BYE0_9BILA</name>
<evidence type="ECO:0000313" key="3">
    <source>
        <dbReference type="Proteomes" id="UP000663836"/>
    </source>
</evidence>
<dbReference type="Proteomes" id="UP000663836">
    <property type="component" value="Unassembled WGS sequence"/>
</dbReference>
<dbReference type="AlphaFoldDB" id="A0A819BYE0"/>
<comment type="caution">
    <text evidence="2">The sequence shown here is derived from an EMBL/GenBank/DDBJ whole genome shotgun (WGS) entry which is preliminary data.</text>
</comment>
<evidence type="ECO:0000313" key="2">
    <source>
        <dbReference type="EMBL" id="CAF3805500.1"/>
    </source>
</evidence>
<evidence type="ECO:0000313" key="1">
    <source>
        <dbReference type="EMBL" id="CAF1404216.1"/>
    </source>
</evidence>
<gene>
    <name evidence="2" type="ORF">JBS370_LOCUS15552</name>
    <name evidence="1" type="ORF">ZHD862_LOCUS33269</name>
</gene>
<organism evidence="2 3">
    <name type="scientific">Rotaria sordida</name>
    <dbReference type="NCBI Taxonomy" id="392033"/>
    <lineage>
        <taxon>Eukaryota</taxon>
        <taxon>Metazoa</taxon>
        <taxon>Spiralia</taxon>
        <taxon>Gnathifera</taxon>
        <taxon>Rotifera</taxon>
        <taxon>Eurotatoria</taxon>
        <taxon>Bdelloidea</taxon>
        <taxon>Philodinida</taxon>
        <taxon>Philodinidae</taxon>
        <taxon>Rotaria</taxon>
    </lineage>
</organism>
<sequence>MEYIPVYDYGDDTDEDSHDACQTRNRPLTCSKFHFTHRNLCIQYSDLYDEIDESDELSCHHNTTITCTNQTNHCDHQRCHDLLNG</sequence>